<dbReference type="KEGG" id="anh:A6F65_02027"/>
<feature type="domain" description="Pyridoxamine 5'-phosphate oxidase Alr4036 family FMN-binding" evidence="1">
    <location>
        <begin position="59"/>
        <end position="122"/>
    </location>
</feature>
<sequence length="220" mass="23997">MFAAPAVNGEPKCGWRVGPSMGDEKDTRLAMLAAVREDLDAKLAEAARSSKSPMHTPVVSTADGDARIMVLREYDAASGTLRFHTDIRAPKVEVIQAAPRLGVLAYDREARLQIRLTGTGRIESEGPVADAAWAASDAFARRCYLGAAPGEASEEPDTGLPSWVEGKRPTEEELAPARANFAVLLVQVDRWDWYHLHHMGHRRAIFTGHGDSREGSWVTP</sequence>
<dbReference type="Proteomes" id="UP000092698">
    <property type="component" value="Chromosome"/>
</dbReference>
<reference evidence="2 3" key="1">
    <citation type="submission" date="2016-07" db="EMBL/GenBank/DDBJ databases">
        <title>Complete genome sequence of Altererythrobacter namhicola JCM 16345T, containing esterase-encoding genes.</title>
        <authorList>
            <person name="Cheng H."/>
            <person name="Wu Y.-H."/>
            <person name="Jian S.-L."/>
            <person name="Huo Y.-Y."/>
            <person name="Wang C.-S."/>
            <person name="Xu X.-W."/>
        </authorList>
    </citation>
    <scope>NUCLEOTIDE SEQUENCE [LARGE SCALE GENOMIC DNA]</scope>
    <source>
        <strain evidence="2 3">JCM 16345</strain>
    </source>
</reference>
<name>A0A1C7DA24_9SPHN</name>
<dbReference type="InterPro" id="IPR012349">
    <property type="entry name" value="Split_barrel_FMN-bd"/>
</dbReference>
<dbReference type="GO" id="GO:0010181">
    <property type="term" value="F:FMN binding"/>
    <property type="evidence" value="ECO:0007669"/>
    <property type="project" value="InterPro"/>
</dbReference>
<dbReference type="InterPro" id="IPR024624">
    <property type="entry name" value="Pyridox_Oxase_Alr4036_FMN-bd"/>
</dbReference>
<organism evidence="2 3">
    <name type="scientific">Paraurantiacibacter namhicola</name>
    <dbReference type="NCBI Taxonomy" id="645517"/>
    <lineage>
        <taxon>Bacteria</taxon>
        <taxon>Pseudomonadati</taxon>
        <taxon>Pseudomonadota</taxon>
        <taxon>Alphaproteobacteria</taxon>
        <taxon>Sphingomonadales</taxon>
        <taxon>Erythrobacteraceae</taxon>
        <taxon>Paraurantiacibacter</taxon>
    </lineage>
</organism>
<dbReference type="AlphaFoldDB" id="A0A1C7DA24"/>
<dbReference type="Gene3D" id="2.30.110.10">
    <property type="entry name" value="Electron Transport, Fmn-binding Protein, Chain A"/>
    <property type="match status" value="1"/>
</dbReference>
<dbReference type="Pfam" id="PF12766">
    <property type="entry name" value="Pyridox_oxase_2"/>
    <property type="match status" value="1"/>
</dbReference>
<evidence type="ECO:0000313" key="2">
    <source>
        <dbReference type="EMBL" id="ANU08314.1"/>
    </source>
</evidence>
<keyword evidence="3" id="KW-1185">Reference proteome</keyword>
<accession>A0A1C7DA24</accession>
<dbReference type="SUPFAM" id="SSF50475">
    <property type="entry name" value="FMN-binding split barrel"/>
    <property type="match status" value="1"/>
</dbReference>
<protein>
    <submittedName>
        <fullName evidence="2">Pyridoxamine 5'-phosphate oxidase</fullName>
    </submittedName>
</protein>
<dbReference type="STRING" id="645517.A6F65_02027"/>
<dbReference type="EMBL" id="CP016545">
    <property type="protein sequence ID" value="ANU08314.1"/>
    <property type="molecule type" value="Genomic_DNA"/>
</dbReference>
<gene>
    <name evidence="2" type="ORF">A6F65_02027</name>
</gene>
<evidence type="ECO:0000259" key="1">
    <source>
        <dbReference type="Pfam" id="PF12766"/>
    </source>
</evidence>
<proteinExistence type="predicted"/>
<evidence type="ECO:0000313" key="3">
    <source>
        <dbReference type="Proteomes" id="UP000092698"/>
    </source>
</evidence>